<protein>
    <recommendedName>
        <fullName evidence="6">RNA polymerase sigma factor</fullName>
    </recommendedName>
</protein>
<dbReference type="GO" id="GO:0006950">
    <property type="term" value="P:response to stress"/>
    <property type="evidence" value="ECO:0007669"/>
    <property type="project" value="UniProtKB-ARBA"/>
</dbReference>
<dbReference type="Gene3D" id="1.10.10.10">
    <property type="entry name" value="Winged helix-like DNA-binding domain superfamily/Winged helix DNA-binding domain"/>
    <property type="match status" value="1"/>
</dbReference>
<dbReference type="InterPro" id="IPR013249">
    <property type="entry name" value="RNA_pol_sigma70_r4_t2"/>
</dbReference>
<evidence type="ECO:0000256" key="6">
    <source>
        <dbReference type="RuleBase" id="RU000716"/>
    </source>
</evidence>
<proteinExistence type="inferred from homology"/>
<comment type="similarity">
    <text evidence="1 6">Belongs to the sigma-70 factor family. ECF subfamily.</text>
</comment>
<evidence type="ECO:0000313" key="9">
    <source>
        <dbReference type="EMBL" id="ERI11502.1"/>
    </source>
</evidence>
<dbReference type="eggNOG" id="COG1595">
    <property type="taxonomic scope" value="Bacteria"/>
</dbReference>
<evidence type="ECO:0000259" key="7">
    <source>
        <dbReference type="Pfam" id="PF04542"/>
    </source>
</evidence>
<dbReference type="PANTHER" id="PTHR43133">
    <property type="entry name" value="RNA POLYMERASE ECF-TYPE SIGMA FACTO"/>
    <property type="match status" value="1"/>
</dbReference>
<feature type="domain" description="RNA polymerase sigma factor 70 region 4 type 2" evidence="8">
    <location>
        <begin position="136"/>
        <end position="188"/>
    </location>
</feature>
<dbReference type="InterPro" id="IPR000838">
    <property type="entry name" value="RNA_pol_sigma70_ECF_CS"/>
</dbReference>
<dbReference type="PATRIC" id="fig|649747.3.peg.351"/>
<dbReference type="AlphaFoldDB" id="U1YHC0"/>
<dbReference type="EMBL" id="AWSJ01000037">
    <property type="protein sequence ID" value="ERI11502.1"/>
    <property type="molecule type" value="Genomic_DNA"/>
</dbReference>
<keyword evidence="3 6" id="KW-0731">Sigma factor</keyword>
<evidence type="ECO:0000259" key="8">
    <source>
        <dbReference type="Pfam" id="PF08281"/>
    </source>
</evidence>
<evidence type="ECO:0000256" key="3">
    <source>
        <dbReference type="ARBA" id="ARBA00023082"/>
    </source>
</evidence>
<dbReference type="SUPFAM" id="SSF88946">
    <property type="entry name" value="Sigma2 domain of RNA polymerase sigma factors"/>
    <property type="match status" value="1"/>
</dbReference>
<dbReference type="InterPro" id="IPR036388">
    <property type="entry name" value="WH-like_DNA-bd_sf"/>
</dbReference>
<gene>
    <name evidence="9" type="ORF">HMPREF0083_00385</name>
</gene>
<keyword evidence="10" id="KW-1185">Reference proteome</keyword>
<organism evidence="9 10">
    <name type="scientific">Aneurinibacillus aneurinilyticus ATCC 12856</name>
    <dbReference type="NCBI Taxonomy" id="649747"/>
    <lineage>
        <taxon>Bacteria</taxon>
        <taxon>Bacillati</taxon>
        <taxon>Bacillota</taxon>
        <taxon>Bacilli</taxon>
        <taxon>Bacillales</taxon>
        <taxon>Paenibacillaceae</taxon>
        <taxon>Aneurinibacillus group</taxon>
        <taxon>Aneurinibacillus</taxon>
    </lineage>
</organism>
<evidence type="ECO:0000256" key="4">
    <source>
        <dbReference type="ARBA" id="ARBA00023125"/>
    </source>
</evidence>
<sequence length="207" mass="24190">MNTETGSQKLRSTRFKGGCTMEEEREWVARVLHGDKEAYAHLVNKYKNKVYALLLGMGVAPQDAQDITQESFIKAYRHLATYNQDKKFSSWLYKIAANSCLDAWRKQRREILDEREEEYIETASPEHAYLHKEQAQELRKHIDHLPEKYRLVLVLRYIDDLSYKEIAEVLDLPLPTVQTHLHRAKKKLRDALCDTDAGGNLHEMYGV</sequence>
<evidence type="ECO:0000256" key="5">
    <source>
        <dbReference type="ARBA" id="ARBA00023163"/>
    </source>
</evidence>
<dbReference type="STRING" id="649747.HMPREF0083_00385"/>
<keyword evidence="5 6" id="KW-0804">Transcription</keyword>
<accession>U1YHC0</accession>
<dbReference type="SUPFAM" id="SSF88659">
    <property type="entry name" value="Sigma3 and sigma4 domains of RNA polymerase sigma factors"/>
    <property type="match status" value="1"/>
</dbReference>
<dbReference type="HOGENOM" id="CLU_047691_3_0_9"/>
<evidence type="ECO:0000256" key="1">
    <source>
        <dbReference type="ARBA" id="ARBA00010641"/>
    </source>
</evidence>
<keyword evidence="2 6" id="KW-0805">Transcription regulation</keyword>
<feature type="domain" description="RNA polymerase sigma-70 region 2" evidence="7">
    <location>
        <begin position="42"/>
        <end position="109"/>
    </location>
</feature>
<dbReference type="PROSITE" id="PS01063">
    <property type="entry name" value="SIGMA70_ECF"/>
    <property type="match status" value="1"/>
</dbReference>
<dbReference type="InterPro" id="IPR013324">
    <property type="entry name" value="RNA_pol_sigma_r3/r4-like"/>
</dbReference>
<dbReference type="PANTHER" id="PTHR43133:SF51">
    <property type="entry name" value="RNA POLYMERASE SIGMA FACTOR"/>
    <property type="match status" value="1"/>
</dbReference>
<evidence type="ECO:0000313" key="10">
    <source>
        <dbReference type="Proteomes" id="UP000016511"/>
    </source>
</evidence>
<dbReference type="CDD" id="cd06171">
    <property type="entry name" value="Sigma70_r4"/>
    <property type="match status" value="1"/>
</dbReference>
<dbReference type="InterPro" id="IPR014284">
    <property type="entry name" value="RNA_pol_sigma-70_dom"/>
</dbReference>
<dbReference type="GO" id="GO:0003677">
    <property type="term" value="F:DNA binding"/>
    <property type="evidence" value="ECO:0007669"/>
    <property type="project" value="UniProtKB-KW"/>
</dbReference>
<reference evidence="9 10" key="1">
    <citation type="submission" date="2013-08" db="EMBL/GenBank/DDBJ databases">
        <authorList>
            <person name="Weinstock G."/>
            <person name="Sodergren E."/>
            <person name="Wylie T."/>
            <person name="Fulton L."/>
            <person name="Fulton R."/>
            <person name="Fronick C."/>
            <person name="O'Laughlin M."/>
            <person name="Godfrey J."/>
            <person name="Miner T."/>
            <person name="Herter B."/>
            <person name="Appelbaum E."/>
            <person name="Cordes M."/>
            <person name="Lek S."/>
            <person name="Wollam A."/>
            <person name="Pepin K.H."/>
            <person name="Palsikar V.B."/>
            <person name="Mitreva M."/>
            <person name="Wilson R.K."/>
        </authorList>
    </citation>
    <scope>NUCLEOTIDE SEQUENCE [LARGE SCALE GENOMIC DNA]</scope>
    <source>
        <strain evidence="9 10">ATCC 12856</strain>
    </source>
</reference>
<keyword evidence="4 6" id="KW-0238">DNA-binding</keyword>
<comment type="caution">
    <text evidence="9">The sequence shown here is derived from an EMBL/GenBank/DDBJ whole genome shotgun (WGS) entry which is preliminary data.</text>
</comment>
<dbReference type="Proteomes" id="UP000016511">
    <property type="component" value="Unassembled WGS sequence"/>
</dbReference>
<dbReference type="Pfam" id="PF08281">
    <property type="entry name" value="Sigma70_r4_2"/>
    <property type="match status" value="1"/>
</dbReference>
<name>U1YHC0_ANEAE</name>
<dbReference type="GO" id="GO:0006352">
    <property type="term" value="P:DNA-templated transcription initiation"/>
    <property type="evidence" value="ECO:0007669"/>
    <property type="project" value="InterPro"/>
</dbReference>
<evidence type="ECO:0000256" key="2">
    <source>
        <dbReference type="ARBA" id="ARBA00023015"/>
    </source>
</evidence>
<dbReference type="NCBIfam" id="TIGR02937">
    <property type="entry name" value="sigma70-ECF"/>
    <property type="match status" value="1"/>
</dbReference>
<dbReference type="Gene3D" id="1.10.1740.10">
    <property type="match status" value="1"/>
</dbReference>
<dbReference type="InterPro" id="IPR007627">
    <property type="entry name" value="RNA_pol_sigma70_r2"/>
</dbReference>
<dbReference type="InterPro" id="IPR013325">
    <property type="entry name" value="RNA_pol_sigma_r2"/>
</dbReference>
<dbReference type="GO" id="GO:0016987">
    <property type="term" value="F:sigma factor activity"/>
    <property type="evidence" value="ECO:0007669"/>
    <property type="project" value="UniProtKB-KW"/>
</dbReference>
<dbReference type="Pfam" id="PF04542">
    <property type="entry name" value="Sigma70_r2"/>
    <property type="match status" value="1"/>
</dbReference>
<dbReference type="InterPro" id="IPR039425">
    <property type="entry name" value="RNA_pol_sigma-70-like"/>
</dbReference>